<dbReference type="Gene3D" id="3.30.1370.50">
    <property type="entry name" value="R3H-like domain"/>
    <property type="match status" value="1"/>
</dbReference>
<dbReference type="InterPro" id="IPR036867">
    <property type="entry name" value="R3H_dom_sf"/>
</dbReference>
<dbReference type="Gene3D" id="2.40.30.270">
    <property type="match status" value="1"/>
</dbReference>
<evidence type="ECO:0000256" key="27">
    <source>
        <dbReference type="ARBA" id="ARBA00060343"/>
    </source>
</evidence>
<evidence type="ECO:0000256" key="17">
    <source>
        <dbReference type="ARBA" id="ARBA00022990"/>
    </source>
</evidence>
<dbReference type="InterPro" id="IPR003593">
    <property type="entry name" value="AAA+_ATPase"/>
</dbReference>
<comment type="catalytic activity">
    <reaction evidence="25">
        <text>ATP + H2O = ADP + phosphate + H(+)</text>
        <dbReference type="Rhea" id="RHEA:13065"/>
        <dbReference type="ChEBI" id="CHEBI:15377"/>
        <dbReference type="ChEBI" id="CHEBI:15378"/>
        <dbReference type="ChEBI" id="CHEBI:30616"/>
        <dbReference type="ChEBI" id="CHEBI:43474"/>
        <dbReference type="ChEBI" id="CHEBI:456216"/>
        <dbReference type="EC" id="3.6.4.12"/>
    </reaction>
    <physiologicalReaction direction="left-to-right" evidence="25">
        <dbReference type="Rhea" id="RHEA:13066"/>
    </physiologicalReaction>
</comment>
<comment type="subunit">
    <text evidence="28">Homooligomer. Interacts with RUVBL1. Interacts with RUVBL2. Interacts with GTF3C1. Interacts with ABT1. Interacts with ribosomes.</text>
</comment>
<dbReference type="CDD" id="cd18808">
    <property type="entry name" value="SF1_C_Upf1"/>
    <property type="match status" value="1"/>
</dbReference>
<evidence type="ECO:0000313" key="36">
    <source>
        <dbReference type="Proteomes" id="UP001488805"/>
    </source>
</evidence>
<evidence type="ECO:0000256" key="24">
    <source>
        <dbReference type="ARBA" id="ARBA00023274"/>
    </source>
</evidence>
<evidence type="ECO:0000256" key="11">
    <source>
        <dbReference type="ARBA" id="ARBA00022771"/>
    </source>
</evidence>
<dbReference type="Pfam" id="PF13087">
    <property type="entry name" value="AAA_12"/>
    <property type="match status" value="1"/>
</dbReference>
<dbReference type="InterPro" id="IPR048761">
    <property type="entry name" value="SMUBP-2_HCS1_1B"/>
</dbReference>
<evidence type="ECO:0000256" key="10">
    <source>
        <dbReference type="ARBA" id="ARBA00022741"/>
    </source>
</evidence>
<evidence type="ECO:0000256" key="5">
    <source>
        <dbReference type="ARBA" id="ARBA00012551"/>
    </source>
</evidence>
<feature type="region of interest" description="Disordered" evidence="32">
    <location>
        <begin position="967"/>
        <end position="988"/>
    </location>
</feature>
<evidence type="ECO:0000313" key="35">
    <source>
        <dbReference type="EMBL" id="KAK9516607.1"/>
    </source>
</evidence>
<dbReference type="InterPro" id="IPR027417">
    <property type="entry name" value="P-loop_NTPase"/>
</dbReference>
<dbReference type="SUPFAM" id="SSF52540">
    <property type="entry name" value="P-loop containing nucleoside triphosphate hydrolases"/>
    <property type="match status" value="1"/>
</dbReference>
<keyword evidence="15" id="KW-0067">ATP-binding</keyword>
<dbReference type="Pfam" id="PF21138">
    <property type="entry name" value="SMUBP-2_HCS1_1B"/>
    <property type="match status" value="1"/>
</dbReference>
<dbReference type="NCBIfam" id="TIGR00376">
    <property type="entry name" value="IGHMBP2 family helicase"/>
    <property type="match status" value="1"/>
</dbReference>
<dbReference type="GO" id="GO:0043139">
    <property type="term" value="F:5'-3' DNA helicase activity"/>
    <property type="evidence" value="ECO:0007669"/>
    <property type="project" value="TreeGrafter"/>
</dbReference>
<dbReference type="GO" id="GO:1990904">
    <property type="term" value="C:ribonucleoprotein complex"/>
    <property type="evidence" value="ECO:0007669"/>
    <property type="project" value="UniProtKB-KW"/>
</dbReference>
<dbReference type="GO" id="GO:0000049">
    <property type="term" value="F:tRNA binding"/>
    <property type="evidence" value="ECO:0007669"/>
    <property type="project" value="UniProtKB-KW"/>
</dbReference>
<evidence type="ECO:0000256" key="16">
    <source>
        <dbReference type="ARBA" id="ARBA00022884"/>
    </source>
</evidence>
<dbReference type="InterPro" id="IPR034072">
    <property type="entry name" value="R3H_Smubp-2"/>
</dbReference>
<dbReference type="FunFam" id="4.10.1110.10:FF:000002">
    <property type="entry name" value="Immunoglobulin mu DNA-binding protein 2"/>
    <property type="match status" value="1"/>
</dbReference>
<evidence type="ECO:0000256" key="9">
    <source>
        <dbReference type="ARBA" id="ARBA00022723"/>
    </source>
</evidence>
<evidence type="ECO:0000256" key="21">
    <source>
        <dbReference type="ARBA" id="ARBA00023163"/>
    </source>
</evidence>
<dbReference type="PROSITE" id="PS51039">
    <property type="entry name" value="ZF_AN1"/>
    <property type="match status" value="1"/>
</dbReference>
<evidence type="ECO:0000256" key="19">
    <source>
        <dbReference type="ARBA" id="ARBA00023125"/>
    </source>
</evidence>
<dbReference type="FunFam" id="3.40.50.300:FF:001146">
    <property type="entry name" value="DNA-binding protein SMUBP-2 isoform X1"/>
    <property type="match status" value="1"/>
</dbReference>
<dbReference type="InterPro" id="IPR050534">
    <property type="entry name" value="Coronavir_polyprotein_1ab"/>
</dbReference>
<dbReference type="SUPFAM" id="SSF118310">
    <property type="entry name" value="AN1-like Zinc finger"/>
    <property type="match status" value="1"/>
</dbReference>
<dbReference type="AlphaFoldDB" id="A0AAW1E2A5"/>
<dbReference type="Gene3D" id="4.10.1110.10">
    <property type="entry name" value="AN1-like Zinc finger"/>
    <property type="match status" value="1"/>
</dbReference>
<keyword evidence="12" id="KW-0378">Hydrolase</keyword>
<keyword evidence="13" id="KW-0347">Helicase</keyword>
<keyword evidence="17" id="KW-0007">Acetylation</keyword>
<comment type="subcellular location">
    <subcellularLocation>
        <location evidence="2">Cell projection</location>
        <location evidence="2">Axon</location>
    </subcellularLocation>
    <subcellularLocation>
        <location evidence="3">Cytoplasm</location>
    </subcellularLocation>
    <subcellularLocation>
        <location evidence="1">Nucleus</location>
    </subcellularLocation>
</comment>
<dbReference type="Pfam" id="PF13086">
    <property type="entry name" value="AAA_11"/>
    <property type="match status" value="1"/>
</dbReference>
<dbReference type="InterPro" id="IPR000058">
    <property type="entry name" value="Znf_AN1"/>
</dbReference>
<keyword evidence="7" id="KW-0963">Cytoplasm</keyword>
<dbReference type="CDD" id="cd18044">
    <property type="entry name" value="DEXXQc_SMUBP2"/>
    <property type="match status" value="1"/>
</dbReference>
<dbReference type="GO" id="GO:0005634">
    <property type="term" value="C:nucleus"/>
    <property type="evidence" value="ECO:0007669"/>
    <property type="project" value="UniProtKB-SubCell"/>
</dbReference>
<dbReference type="InterPro" id="IPR041679">
    <property type="entry name" value="DNA2/NAM7-like_C"/>
</dbReference>
<dbReference type="Gene3D" id="3.40.50.300">
    <property type="entry name" value="P-loop containing nucleotide triphosphate hydrolases"/>
    <property type="match status" value="2"/>
</dbReference>
<keyword evidence="9" id="KW-0479">Metal-binding</keyword>
<keyword evidence="19" id="KW-0238">DNA-binding</keyword>
<feature type="domain" description="AN1-type" evidence="33">
    <location>
        <begin position="886"/>
        <end position="935"/>
    </location>
</feature>
<evidence type="ECO:0000256" key="3">
    <source>
        <dbReference type="ARBA" id="ARBA00004496"/>
    </source>
</evidence>
<evidence type="ECO:0000256" key="26">
    <source>
        <dbReference type="ARBA" id="ARBA00049390"/>
    </source>
</evidence>
<organism evidence="35 36">
    <name type="scientific">Zoarces viviparus</name>
    <name type="common">Viviparous eelpout</name>
    <name type="synonym">Blennius viviparus</name>
    <dbReference type="NCBI Taxonomy" id="48416"/>
    <lineage>
        <taxon>Eukaryota</taxon>
        <taxon>Metazoa</taxon>
        <taxon>Chordata</taxon>
        <taxon>Craniata</taxon>
        <taxon>Vertebrata</taxon>
        <taxon>Euteleostomi</taxon>
        <taxon>Actinopterygii</taxon>
        <taxon>Neopterygii</taxon>
        <taxon>Teleostei</taxon>
        <taxon>Neoteleostei</taxon>
        <taxon>Acanthomorphata</taxon>
        <taxon>Eupercaria</taxon>
        <taxon>Perciformes</taxon>
        <taxon>Cottioidei</taxon>
        <taxon>Zoarcales</taxon>
        <taxon>Zoarcidae</taxon>
        <taxon>Zoarcinae</taxon>
        <taxon>Zoarces</taxon>
    </lineage>
</organism>
<feature type="compositionally biased region" description="Basic and acidic residues" evidence="32">
    <location>
        <begin position="814"/>
        <end position="833"/>
    </location>
</feature>
<evidence type="ECO:0000256" key="4">
    <source>
        <dbReference type="ARBA" id="ARBA00007913"/>
    </source>
</evidence>
<comment type="caution">
    <text evidence="35">The sequence shown here is derived from an EMBL/GenBank/DDBJ whole genome shotgun (WGS) entry which is preliminary data.</text>
</comment>
<dbReference type="PANTHER" id="PTHR43788:SF8">
    <property type="entry name" value="DNA-BINDING PROTEIN SMUBP-2"/>
    <property type="match status" value="1"/>
</dbReference>
<comment type="catalytic activity">
    <reaction evidence="26">
        <text>ATP + H2O = ADP + phosphate + H(+)</text>
        <dbReference type="Rhea" id="RHEA:13065"/>
        <dbReference type="ChEBI" id="CHEBI:15377"/>
        <dbReference type="ChEBI" id="CHEBI:15378"/>
        <dbReference type="ChEBI" id="CHEBI:30616"/>
        <dbReference type="ChEBI" id="CHEBI:43474"/>
        <dbReference type="ChEBI" id="CHEBI:456216"/>
        <dbReference type="EC" id="3.6.4.13"/>
    </reaction>
    <physiologicalReaction direction="left-to-right" evidence="26">
        <dbReference type="Rhea" id="RHEA:13066"/>
    </physiologicalReaction>
</comment>
<evidence type="ECO:0000256" key="22">
    <source>
        <dbReference type="ARBA" id="ARBA00023242"/>
    </source>
</evidence>
<dbReference type="FunFam" id="3.40.50.300:FF:001171">
    <property type="entry name" value="DNA-binding protein SMUBP-2"/>
    <property type="match status" value="1"/>
</dbReference>
<dbReference type="EC" id="3.6.4.12" evidence="5"/>
<evidence type="ECO:0000256" key="29">
    <source>
        <dbReference type="ARBA" id="ARBA00074890"/>
    </source>
</evidence>
<keyword evidence="20" id="KW-0010">Activator</keyword>
<keyword evidence="16" id="KW-0694">RNA-binding</keyword>
<dbReference type="InterPro" id="IPR014001">
    <property type="entry name" value="Helicase_ATP-bd"/>
</dbReference>
<evidence type="ECO:0000259" key="34">
    <source>
        <dbReference type="PROSITE" id="PS51061"/>
    </source>
</evidence>
<sequence>MAVEQFVSKTLELLQEEREAEIEETRVWQENISLKDLQNKGVCLLKLQIGSQSTGLYGRTVIVLEPRKHLGFSSLPSNSFGPGDIVGLYDTGGCTPASQIATGIVTRVSQASINVAFDDLKDGLSFDTDALHNLLKLANDVTYKRMKNALNTLNGYRNGPAANLINVLFGDSKPSNQSQPNDVQFFNSNLDDSQREAVSFALSQREVAVIHGPPGTGKTTTVVEIILQAVKQGQKVLCCAPSNVAVDNLVERLARCKAKVLRLGHPARLLESIQKHSLDAILAQSDNANIIADIRTDIDKAFIGMKKMREKGERVNFKREIGELRKELKSREATAIAQILKRADVVLSTNTGAGGEGPLKYLPAEHFDWVVIDECAQALESSCWIALLRARKCVLAGDYKQLPPTIKSQKAASKGLSLSLMERLIQMYGDSVVRMLTVQYRMHSAIMTWASKEMYQGRLTAHSSVEGHLLKDLPGVTCVEETSTPLLLIDTAGCGLSEMEVTDEQSKGNQGEVDIVELHIKALTGAGVKAKDIAVIAPYNLQVHLLRQKLSARHPELEIKSVDGFQGREKEAVVLSLVRSNRKGGVGFLAEDRRINVAVTRARRHVAVVCDTQTVQSHAFLKSLINHMTEFGEVRTAFEYIQDIVPQNYTRDHKDTKASASASSSTSTKQKVKDQPPNRAKQQQKKSTGSSSKETAAGTEKHTTSCMTALTEEEQKKNRCAEIRAQVESFLKDLSQKELQFPSSFNSHDRLLVHQIAEELGLVHESKGEGKDRCIMVARPLVSTPAEKPTQEEEQETIPDPQREPLCQPPSDLKSLHLERMKREQQKREEHAQQKQQQKRIPPAPAQSSKKPKPAKEKNRMKAGACGIAAAAAPDDDFDTLINAVIKAERVCSFVRCKASLLTLGQLCLFCNRQYCLSHHIPEVHGCGDKAKSHARMRISKEGVLYAGSGKKDKSMDPNKKAYLQRKLDSKLKDMSSQRKPKNKENNS</sequence>
<comment type="similarity">
    <text evidence="4">Belongs to the DNA2/NAM7 helicase family.</text>
</comment>
<comment type="function">
    <text evidence="27">5' to 3' helicase that unwinds RNA and DNA duplexes in an ATP-dependent reaction. Specific to 5'-phosphorylated single-stranded guanine-rich sequences. May play a role in RNA metabolism, ribosome biogenesis or initiation of translation. May play a role in regulation of transcription. Interacts with tRNA-Tyr.</text>
</comment>
<keyword evidence="36" id="KW-1185">Reference proteome</keyword>
<protein>
    <recommendedName>
        <fullName evidence="29">DNA-binding protein SMUBP-2</fullName>
        <ecNumber evidence="5">3.6.4.12</ecNumber>
        <ecNumber evidence="6">3.6.4.13</ecNumber>
    </recommendedName>
    <alternativeName>
        <fullName evidence="30">ATP-dependent helicase IGHMBP2</fullName>
    </alternativeName>
</protein>
<dbReference type="InterPro" id="IPR004483">
    <property type="entry name" value="SMUBP-2/Hcs1-like"/>
</dbReference>
<dbReference type="EMBL" id="JBCEZU010000575">
    <property type="protein sequence ID" value="KAK9516607.1"/>
    <property type="molecule type" value="Genomic_DNA"/>
</dbReference>
<dbReference type="SMART" id="SM00393">
    <property type="entry name" value="R3H"/>
    <property type="match status" value="1"/>
</dbReference>
<evidence type="ECO:0000256" key="30">
    <source>
        <dbReference type="ARBA" id="ARBA00082678"/>
    </source>
</evidence>
<dbReference type="EC" id="3.6.4.13" evidence="6"/>
<evidence type="ECO:0000256" key="28">
    <source>
        <dbReference type="ARBA" id="ARBA00065318"/>
    </source>
</evidence>
<dbReference type="Pfam" id="PF01424">
    <property type="entry name" value="R3H"/>
    <property type="match status" value="1"/>
</dbReference>
<dbReference type="InterPro" id="IPR041677">
    <property type="entry name" value="DNA2/NAM7_AAA_11"/>
</dbReference>
<keyword evidence="14" id="KW-0862">Zinc</keyword>
<evidence type="ECO:0000256" key="32">
    <source>
        <dbReference type="SAM" id="MobiDB-lite"/>
    </source>
</evidence>
<keyword evidence="18" id="KW-0805">Transcription regulation</keyword>
<keyword evidence="8" id="KW-0820">tRNA-binding</keyword>
<keyword evidence="11 31" id="KW-0863">Zinc-finger</keyword>
<feature type="region of interest" description="Disordered" evidence="32">
    <location>
        <begin position="782"/>
        <end position="862"/>
    </location>
</feature>
<keyword evidence="10" id="KW-0547">Nucleotide-binding</keyword>
<evidence type="ECO:0000256" key="7">
    <source>
        <dbReference type="ARBA" id="ARBA00022490"/>
    </source>
</evidence>
<evidence type="ECO:0000259" key="33">
    <source>
        <dbReference type="PROSITE" id="PS51039"/>
    </source>
</evidence>
<keyword evidence="24" id="KW-0687">Ribonucleoprotein</keyword>
<feature type="domain" description="R3H" evidence="34">
    <location>
        <begin position="717"/>
        <end position="781"/>
    </location>
</feature>
<feature type="compositionally biased region" description="Low complexity" evidence="32">
    <location>
        <begin position="685"/>
        <end position="698"/>
    </location>
</feature>
<reference evidence="35 36" key="1">
    <citation type="journal article" date="2024" name="Genome Biol. Evol.">
        <title>Chromosome-level genome assembly of the viviparous eelpout Zoarces viviparus.</title>
        <authorList>
            <person name="Fuhrmann N."/>
            <person name="Brasseur M.V."/>
            <person name="Bakowski C.E."/>
            <person name="Podsiadlowski L."/>
            <person name="Prost S."/>
            <person name="Krehenwinkel H."/>
            <person name="Mayer C."/>
        </authorList>
    </citation>
    <scope>NUCLEOTIDE SEQUENCE [LARGE SCALE GENOMIC DNA]</scope>
    <source>
        <strain evidence="35">NO-MEL_2022_Ind0_liver</strain>
    </source>
</reference>
<dbReference type="InterPro" id="IPR001374">
    <property type="entry name" value="R3H_dom"/>
</dbReference>
<evidence type="ECO:0000256" key="18">
    <source>
        <dbReference type="ARBA" id="ARBA00023015"/>
    </source>
</evidence>
<dbReference type="GO" id="GO:0030424">
    <property type="term" value="C:axon"/>
    <property type="evidence" value="ECO:0007669"/>
    <property type="project" value="UniProtKB-SubCell"/>
</dbReference>
<dbReference type="InterPro" id="IPR035896">
    <property type="entry name" value="AN1-like_Znf"/>
</dbReference>
<dbReference type="Proteomes" id="UP001488805">
    <property type="component" value="Unassembled WGS sequence"/>
</dbReference>
<dbReference type="CDD" id="cd02641">
    <property type="entry name" value="R3H_Smubp-2_like"/>
    <property type="match status" value="1"/>
</dbReference>
<keyword evidence="22" id="KW-0539">Nucleus</keyword>
<evidence type="ECO:0000256" key="2">
    <source>
        <dbReference type="ARBA" id="ARBA00004489"/>
    </source>
</evidence>
<dbReference type="SUPFAM" id="SSF82708">
    <property type="entry name" value="R3H domain"/>
    <property type="match status" value="1"/>
</dbReference>
<dbReference type="GO" id="GO:0008270">
    <property type="term" value="F:zinc ion binding"/>
    <property type="evidence" value="ECO:0007669"/>
    <property type="project" value="UniProtKB-KW"/>
</dbReference>
<evidence type="ECO:0000256" key="25">
    <source>
        <dbReference type="ARBA" id="ARBA00048432"/>
    </source>
</evidence>
<dbReference type="FunFam" id="3.30.1370.50:FF:000002">
    <property type="entry name" value="Immunoglobulin mu DNA-binding protein 2"/>
    <property type="match status" value="1"/>
</dbReference>
<proteinExistence type="inferred from homology"/>
<dbReference type="SMART" id="SM00154">
    <property type="entry name" value="ZnF_AN1"/>
    <property type="match status" value="1"/>
</dbReference>
<dbReference type="SMART" id="SM00382">
    <property type="entry name" value="AAA"/>
    <property type="match status" value="1"/>
</dbReference>
<dbReference type="GO" id="GO:0003677">
    <property type="term" value="F:DNA binding"/>
    <property type="evidence" value="ECO:0007669"/>
    <property type="project" value="UniProtKB-KW"/>
</dbReference>
<evidence type="ECO:0000256" key="8">
    <source>
        <dbReference type="ARBA" id="ARBA00022555"/>
    </source>
</evidence>
<evidence type="ECO:0000256" key="14">
    <source>
        <dbReference type="ARBA" id="ARBA00022833"/>
    </source>
</evidence>
<dbReference type="SMART" id="SM00487">
    <property type="entry name" value="DEXDc"/>
    <property type="match status" value="1"/>
</dbReference>
<dbReference type="GO" id="GO:0003724">
    <property type="term" value="F:RNA helicase activity"/>
    <property type="evidence" value="ECO:0007669"/>
    <property type="project" value="UniProtKB-EC"/>
</dbReference>
<evidence type="ECO:0000256" key="12">
    <source>
        <dbReference type="ARBA" id="ARBA00022801"/>
    </source>
</evidence>
<feature type="region of interest" description="Disordered" evidence="32">
    <location>
        <begin position="651"/>
        <end position="705"/>
    </location>
</feature>
<name>A0AAW1E2A5_ZOAVI</name>
<feature type="compositionally biased region" description="Low complexity" evidence="32">
    <location>
        <begin position="658"/>
        <end position="669"/>
    </location>
</feature>
<evidence type="ECO:0000256" key="31">
    <source>
        <dbReference type="PROSITE-ProRule" id="PRU00449"/>
    </source>
</evidence>
<dbReference type="GO" id="GO:0005524">
    <property type="term" value="F:ATP binding"/>
    <property type="evidence" value="ECO:0007669"/>
    <property type="project" value="UniProtKB-KW"/>
</dbReference>
<evidence type="ECO:0000256" key="13">
    <source>
        <dbReference type="ARBA" id="ARBA00022806"/>
    </source>
</evidence>
<dbReference type="FunFam" id="2.40.30.270:FF:000001">
    <property type="entry name" value="Immunoglobulin mu DNA-binding protein 2"/>
    <property type="match status" value="1"/>
</dbReference>
<dbReference type="InterPro" id="IPR047187">
    <property type="entry name" value="SF1_C_Upf1"/>
</dbReference>
<keyword evidence="23" id="KW-0966">Cell projection</keyword>
<dbReference type="Pfam" id="PF01428">
    <property type="entry name" value="zf-AN1"/>
    <property type="match status" value="1"/>
</dbReference>
<dbReference type="PANTHER" id="PTHR43788">
    <property type="entry name" value="DNA2/NAM7 HELICASE FAMILY MEMBER"/>
    <property type="match status" value="1"/>
</dbReference>
<gene>
    <name evidence="35" type="ORF">VZT92_024527</name>
</gene>
<dbReference type="PROSITE" id="PS51061">
    <property type="entry name" value="R3H"/>
    <property type="match status" value="1"/>
</dbReference>
<evidence type="ECO:0000256" key="20">
    <source>
        <dbReference type="ARBA" id="ARBA00023159"/>
    </source>
</evidence>
<evidence type="ECO:0000256" key="23">
    <source>
        <dbReference type="ARBA" id="ARBA00023273"/>
    </source>
</evidence>
<keyword evidence="21" id="KW-0804">Transcription</keyword>
<evidence type="ECO:0000256" key="6">
    <source>
        <dbReference type="ARBA" id="ARBA00012552"/>
    </source>
</evidence>
<accession>A0AAW1E2A5</accession>
<dbReference type="GO" id="GO:0016787">
    <property type="term" value="F:hydrolase activity"/>
    <property type="evidence" value="ECO:0007669"/>
    <property type="project" value="UniProtKB-KW"/>
</dbReference>
<evidence type="ECO:0000256" key="1">
    <source>
        <dbReference type="ARBA" id="ARBA00004123"/>
    </source>
</evidence>
<dbReference type="GO" id="GO:0005737">
    <property type="term" value="C:cytoplasm"/>
    <property type="evidence" value="ECO:0007669"/>
    <property type="project" value="UniProtKB-SubCell"/>
</dbReference>
<evidence type="ECO:0000256" key="15">
    <source>
        <dbReference type="ARBA" id="ARBA00022840"/>
    </source>
</evidence>